<organism evidence="2 3">
    <name type="scientific">Entotheonella factor</name>
    <dbReference type="NCBI Taxonomy" id="1429438"/>
    <lineage>
        <taxon>Bacteria</taxon>
        <taxon>Pseudomonadati</taxon>
        <taxon>Nitrospinota/Tectimicrobiota group</taxon>
        <taxon>Candidatus Tectimicrobiota</taxon>
        <taxon>Candidatus Entotheonellia</taxon>
        <taxon>Candidatus Entotheonellales</taxon>
        <taxon>Candidatus Entotheonellaceae</taxon>
        <taxon>Candidatus Entotheonella</taxon>
    </lineage>
</organism>
<reference evidence="2 3" key="1">
    <citation type="journal article" date="2014" name="Nature">
        <title>An environmental bacterial taxon with a large and distinct metabolic repertoire.</title>
        <authorList>
            <person name="Wilson M.C."/>
            <person name="Mori T."/>
            <person name="Ruckert C."/>
            <person name="Uria A.R."/>
            <person name="Helf M.J."/>
            <person name="Takada K."/>
            <person name="Gernert C."/>
            <person name="Steffens U.A."/>
            <person name="Heycke N."/>
            <person name="Schmitt S."/>
            <person name="Rinke C."/>
            <person name="Helfrich E.J."/>
            <person name="Brachmann A.O."/>
            <person name="Gurgui C."/>
            <person name="Wakimoto T."/>
            <person name="Kracht M."/>
            <person name="Crusemann M."/>
            <person name="Hentschel U."/>
            <person name="Abe I."/>
            <person name="Matsunaga S."/>
            <person name="Kalinowski J."/>
            <person name="Takeyama H."/>
            <person name="Piel J."/>
        </authorList>
    </citation>
    <scope>NUCLEOTIDE SEQUENCE [LARGE SCALE GENOMIC DNA]</scope>
    <source>
        <strain evidence="3">TSY1</strain>
    </source>
</reference>
<comment type="caution">
    <text evidence="2">The sequence shown here is derived from an EMBL/GenBank/DDBJ whole genome shotgun (WGS) entry which is preliminary data.</text>
</comment>
<dbReference type="EMBL" id="AZHW01001060">
    <property type="protein sequence ID" value="ETW94487.1"/>
    <property type="molecule type" value="Genomic_DNA"/>
</dbReference>
<dbReference type="HOGENOM" id="CLU_2394299_0_0_7"/>
<evidence type="ECO:0000256" key="1">
    <source>
        <dbReference type="SAM" id="Phobius"/>
    </source>
</evidence>
<name>W4L8Y0_ENTF1</name>
<dbReference type="Proteomes" id="UP000019141">
    <property type="component" value="Unassembled WGS sequence"/>
</dbReference>
<keyword evidence="3" id="KW-1185">Reference proteome</keyword>
<evidence type="ECO:0000313" key="2">
    <source>
        <dbReference type="EMBL" id="ETW94487.1"/>
    </source>
</evidence>
<keyword evidence="1" id="KW-0812">Transmembrane</keyword>
<accession>W4L8Y0</accession>
<dbReference type="AlphaFoldDB" id="W4L8Y0"/>
<feature type="transmembrane region" description="Helical" evidence="1">
    <location>
        <begin position="20"/>
        <end position="40"/>
    </location>
</feature>
<sequence length="93" mass="10375">MLERWLKHLLHSITDEGGYRIVIGVLAVFVGAYTGAYAIVEARHERQMNRALFEQNRFMTLAASDSPGGLNEALAECIISVSYSSYICCQFVT</sequence>
<evidence type="ECO:0000313" key="3">
    <source>
        <dbReference type="Proteomes" id="UP000019141"/>
    </source>
</evidence>
<keyword evidence="1" id="KW-0472">Membrane</keyword>
<protein>
    <submittedName>
        <fullName evidence="2">Uncharacterized protein</fullName>
    </submittedName>
</protein>
<proteinExistence type="predicted"/>
<gene>
    <name evidence="2" type="ORF">ETSY1_34650</name>
</gene>
<keyword evidence="1" id="KW-1133">Transmembrane helix</keyword>